<dbReference type="GO" id="GO:1990072">
    <property type="term" value="C:TRAPPIII protein complex"/>
    <property type="evidence" value="ECO:0007669"/>
    <property type="project" value="TreeGrafter"/>
</dbReference>
<dbReference type="PANTHER" id="PTHR12975">
    <property type="entry name" value="TRANSPORT PROTEIN TRAPP"/>
    <property type="match status" value="1"/>
</dbReference>
<proteinExistence type="predicted"/>
<dbReference type="PANTHER" id="PTHR12975:SF6">
    <property type="entry name" value="TRAFFICKING PROTEIN PARTICLE COMPLEX SUBUNIT 8"/>
    <property type="match status" value="1"/>
</dbReference>
<feature type="region of interest" description="Disordered" evidence="1">
    <location>
        <begin position="231"/>
        <end position="291"/>
    </location>
</feature>
<feature type="region of interest" description="Disordered" evidence="1">
    <location>
        <begin position="299"/>
        <end position="318"/>
    </location>
</feature>
<sequence>MAECKKTAQEFVQSMFAPMVASLCSPDAEMVCQKNNLSFVELIQPFCRLTAEAHIRDPGNISHTVHNLHLDVHNMNTLPPQPTLARKLLNDSVANTLPSQDITNVMTVGSYDLQLSPSTPWFESYRETFLQTLQSSEHEFLKHFLACIFVVSSSHASPMEQFASLTQQQHQQQHQQPNKLPHWFCPNVLNYYVLIHDVAAEDLNKAESVYQSMKSTYGVNSCHLLQINSHSMSTSTSDTPKSDQGTVPDPWSQFLPRRSTSNHDGVSSAATGDEGGEGDLARVSKTNGTDYEGSVVEKAEEMTEEVEVQENNSSVTDHPLSLENNIGMANDNNSLLVKDSQNNAMSLDGDTGYVATSTCAVTTQHGCCLTLSDHDRLRIFIHEFIVRGLIPWAERMLRTLSEQVTTRKGLHRSLFSATKKWFGGSKPVGQAMMAEKTNVIYTSEAPEMQLRRLGDLAFMFQLYEHAYQTYHTCKRDFNSDHAWLHYAGAQEMACMSVFMQGANSQRPYPQHYIESAVATYLGTCRAPAFAARATLLSTEALKSKGMYAEAATLLIKMTSEDSDLHSALFLEQAAHCFIRMKHVMVRKYAFHMILAGHRFNKASQRRHALRSYTQAMQVYKGKDWSLAEDHINFTIGRQCFNLKQLNNAMVAFKHLLGTSSKQPSIQQAAFLREYLFVYRQYLAQHAEDGATSELPQLPLPSINNNATKVLCTSIVPCAEEVITVEICLENPMSIPLLLLDVRLLWSFLAHAPDCSETPGTPLLVTNENHTNKVHLSVTAHATGELHVTGVVFNLGTSLAVVQPPVTSGSVLTSAVGSSLSGMTVRGKLVLDVQGPRLADTKEERNSKVYGPDRRLDIVIAPSMPQLQVYFCDFPESMLCGEVRYVTLELTNTGPIALCNVKMSTTQPQFFTFGLTPVKVTSTGPCITPEQDIKHVVSVPCDRIEPGQTVQWPLWLRGQCTPGTYLADMLFYYESTDTNPKMRHCVLVGFSHRVLRHTAELTMCQSLQLTSMAVWPAGHSKKDHLDSVTLSLEVLNTNTVTDNTEVEFEVTHVVCASRQWQLRQPSSYNSAMDTKVKSRESTLLCLAAQRCPLVTAEEKQIAFTSVSLGSDQTESNLSEVCSDFYFRSKSLAQFNDIQVEPLKPNSMDRTDTQTSSLLDSALAVELTLIVVWKAVLISESGDKQEVEGQHQVSLEELGTTVTFPPVVKVPLERPSVKIIQEPVPDVSPLPDPRVLSQLVPYSLTYTQTVTHDFLTDRLCYVPVTLSIFNMSEELLDVCIDTSPNIRNCDAVDTTTQPAAVPCQPTVSHVFSWTGMSHVQTSLDARQPRSVRLCACFSRPGVYNLGTLQVSARPHMNSDSSTPVEGAAQFVPQKVAGPFLVVISGDRPVT</sequence>
<dbReference type="InterPro" id="IPR058540">
    <property type="entry name" value="Ig_TPPC8_3rd"/>
</dbReference>
<comment type="caution">
    <text evidence="6">The sequence shown here is derived from an EMBL/GenBank/DDBJ whole genome shotgun (WGS) entry which is preliminary data.</text>
</comment>
<evidence type="ECO:0000259" key="4">
    <source>
        <dbReference type="Pfam" id="PF24545"/>
    </source>
</evidence>
<dbReference type="Pfam" id="PF24542">
    <property type="entry name" value="Ig_TPPC8_C"/>
    <property type="match status" value="1"/>
</dbReference>
<gene>
    <name evidence="6" type="ORF">NP493_65g04020</name>
</gene>
<dbReference type="Pfam" id="PF12739">
    <property type="entry name" value="TRAPPC-Trs85"/>
    <property type="match status" value="1"/>
</dbReference>
<evidence type="ECO:0000313" key="6">
    <source>
        <dbReference type="EMBL" id="KAK2190900.1"/>
    </source>
</evidence>
<evidence type="ECO:0000259" key="3">
    <source>
        <dbReference type="Pfam" id="PF24544"/>
    </source>
</evidence>
<dbReference type="Pfam" id="PF24546">
    <property type="entry name" value="Ig_TPPC8_3rd"/>
    <property type="match status" value="1"/>
</dbReference>
<protein>
    <recommendedName>
        <fullName evidence="8">Trafficking protein particle complex subunit 8</fullName>
    </recommendedName>
</protein>
<dbReference type="InterPro" id="IPR024420">
    <property type="entry name" value="TRAPP_III_complex_Trs85"/>
</dbReference>
<dbReference type="EMBL" id="JAODUO010000065">
    <property type="protein sequence ID" value="KAK2190900.1"/>
    <property type="molecule type" value="Genomic_DNA"/>
</dbReference>
<evidence type="ECO:0000259" key="2">
    <source>
        <dbReference type="Pfam" id="PF24542"/>
    </source>
</evidence>
<name>A0AAD9UIT2_RIDPI</name>
<evidence type="ECO:0000313" key="7">
    <source>
        <dbReference type="Proteomes" id="UP001209878"/>
    </source>
</evidence>
<dbReference type="Pfam" id="PF24545">
    <property type="entry name" value="Ig_TPPC8_1st"/>
    <property type="match status" value="1"/>
</dbReference>
<evidence type="ECO:0008006" key="8">
    <source>
        <dbReference type="Google" id="ProtNLM"/>
    </source>
</evidence>
<accession>A0AAD9UIT2</accession>
<feature type="compositionally biased region" description="Polar residues" evidence="1">
    <location>
        <begin position="258"/>
        <end position="270"/>
    </location>
</feature>
<feature type="domain" description="TPPC8 third Ig-like" evidence="5">
    <location>
        <begin position="997"/>
        <end position="1192"/>
    </location>
</feature>
<dbReference type="InterPro" id="IPR057651">
    <property type="entry name" value="Ig_TPPC8_C"/>
</dbReference>
<evidence type="ECO:0000259" key="5">
    <source>
        <dbReference type="Pfam" id="PF24546"/>
    </source>
</evidence>
<feature type="compositionally biased region" description="Polar residues" evidence="1">
    <location>
        <begin position="231"/>
        <end position="245"/>
    </location>
</feature>
<dbReference type="Pfam" id="PF24544">
    <property type="entry name" value="Ig_TPPC8_2nd"/>
    <property type="match status" value="1"/>
</dbReference>
<feature type="domain" description="TPPC8 C-terminal Ig-like" evidence="2">
    <location>
        <begin position="1237"/>
        <end position="1351"/>
    </location>
</feature>
<dbReference type="Proteomes" id="UP001209878">
    <property type="component" value="Unassembled WGS sequence"/>
</dbReference>
<reference evidence="6" key="1">
    <citation type="journal article" date="2023" name="Mol. Biol. Evol.">
        <title>Third-Generation Sequencing Reveals the Adaptive Role of the Epigenome in Three Deep-Sea Polychaetes.</title>
        <authorList>
            <person name="Perez M."/>
            <person name="Aroh O."/>
            <person name="Sun Y."/>
            <person name="Lan Y."/>
            <person name="Juniper S.K."/>
            <person name="Young C.R."/>
            <person name="Angers B."/>
            <person name="Qian P.Y."/>
        </authorList>
    </citation>
    <scope>NUCLEOTIDE SEQUENCE</scope>
    <source>
        <strain evidence="6">R07B-5</strain>
    </source>
</reference>
<feature type="domain" description="TPPC8 second Ig-like" evidence="3">
    <location>
        <begin position="879"/>
        <end position="986"/>
    </location>
</feature>
<feature type="domain" description="TPPC8 first Ig-like" evidence="4">
    <location>
        <begin position="717"/>
        <end position="878"/>
    </location>
</feature>
<keyword evidence="7" id="KW-1185">Reference proteome</keyword>
<dbReference type="InterPro" id="IPR058538">
    <property type="entry name" value="Ig_TPPC8_2nd"/>
</dbReference>
<organism evidence="6 7">
    <name type="scientific">Ridgeia piscesae</name>
    <name type="common">Tubeworm</name>
    <dbReference type="NCBI Taxonomy" id="27915"/>
    <lineage>
        <taxon>Eukaryota</taxon>
        <taxon>Metazoa</taxon>
        <taxon>Spiralia</taxon>
        <taxon>Lophotrochozoa</taxon>
        <taxon>Annelida</taxon>
        <taxon>Polychaeta</taxon>
        <taxon>Sedentaria</taxon>
        <taxon>Canalipalpata</taxon>
        <taxon>Sabellida</taxon>
        <taxon>Siboglinidae</taxon>
        <taxon>Ridgeia</taxon>
    </lineage>
</organism>
<evidence type="ECO:0000256" key="1">
    <source>
        <dbReference type="SAM" id="MobiDB-lite"/>
    </source>
</evidence>
<dbReference type="InterPro" id="IPR058541">
    <property type="entry name" value="Ig_TPPC8_1st"/>
</dbReference>